<evidence type="ECO:0000256" key="2">
    <source>
        <dbReference type="ARBA" id="ARBA00023277"/>
    </source>
</evidence>
<dbReference type="SUPFAM" id="SSF88713">
    <property type="entry name" value="Glycoside hydrolase/deacetylase"/>
    <property type="match status" value="1"/>
</dbReference>
<dbReference type="STRING" id="1183438.GKIL_2956"/>
<dbReference type="eggNOG" id="COG1449">
    <property type="taxonomic scope" value="Bacteria"/>
</dbReference>
<name>U5QJN0_GLOK1</name>
<evidence type="ECO:0000259" key="3">
    <source>
        <dbReference type="Pfam" id="PF03065"/>
    </source>
</evidence>
<dbReference type="PANTHER" id="PTHR36306:SF5">
    <property type="entry name" value="SLR1535 PROTEIN"/>
    <property type="match status" value="1"/>
</dbReference>
<proteinExistence type="inferred from homology"/>
<dbReference type="GO" id="GO:0003824">
    <property type="term" value="F:catalytic activity"/>
    <property type="evidence" value="ECO:0007669"/>
    <property type="project" value="InterPro"/>
</dbReference>
<dbReference type="KEGG" id="glj:GKIL_2956"/>
<evidence type="ECO:0000313" key="5">
    <source>
        <dbReference type="Proteomes" id="UP000017396"/>
    </source>
</evidence>
<organism evidence="4 5">
    <name type="scientific">Gloeobacter kilaueensis (strain ATCC BAA-2537 / CCAP 1431/1 / ULC 316 / JS1)</name>
    <dbReference type="NCBI Taxonomy" id="1183438"/>
    <lineage>
        <taxon>Bacteria</taxon>
        <taxon>Bacillati</taxon>
        <taxon>Cyanobacteriota</taxon>
        <taxon>Cyanophyceae</taxon>
        <taxon>Gloeobacterales</taxon>
        <taxon>Gloeobacteraceae</taxon>
        <taxon>Gloeobacter</taxon>
    </lineage>
</organism>
<evidence type="ECO:0000256" key="1">
    <source>
        <dbReference type="ARBA" id="ARBA00006821"/>
    </source>
</evidence>
<keyword evidence="2" id="KW-0119">Carbohydrate metabolism</keyword>
<dbReference type="Gene3D" id="3.20.110.20">
    <property type="match status" value="1"/>
</dbReference>
<sequence length="425" mass="47310">MIQPTAVFVPWLHMHQPPIWVGEGSSARLTGNLAKMLAGPENSEERWNAGWFARAYVNPARYVLNLAERGLAPRLMLDYSGVLLEELARLSSDGTFAGTWVQDEALGDVVGLLRQALTDYPEAIEVAGTAYSHCYFPATPERDHEAQIREWQRVYSELFGEAALGRVRGFWLPEMGMMGDGEGALRFVRLLKKCGYEWLILPAAALALPTDSRREQLENQVHRLVIEVGGEREEICCVVRDTEMGIRQQSGQTAEGCIDGTRHRGEALRGTGASLPALVVPTSDGENGNVMMFEYFSQGFAPLFERRGEWPDIAFLTVSEYIDRYLPDGPTSTVRLKAEGGSWIGGHQSWQAGTRRQQILAGVEQLSFDLAQLRSQKLPPAQALAVAERALLLCETSCFVYWDSDFWAEQALQCLRWARATLPSA</sequence>
<dbReference type="OrthoDB" id="5751423at2"/>
<dbReference type="EMBL" id="CP003587">
    <property type="protein sequence ID" value="AGY59202.1"/>
    <property type="molecule type" value="Genomic_DNA"/>
</dbReference>
<accession>U5QJN0</accession>
<dbReference type="InterPro" id="IPR011330">
    <property type="entry name" value="Glyco_hydro/deAcase_b/a-brl"/>
</dbReference>
<feature type="domain" description="Glycoside hydrolase family 57 N-terminal" evidence="3">
    <location>
        <begin position="64"/>
        <end position="203"/>
    </location>
</feature>
<dbReference type="InterPro" id="IPR004300">
    <property type="entry name" value="Glyco_hydro_57_N"/>
</dbReference>
<dbReference type="InterPro" id="IPR052046">
    <property type="entry name" value="GH57_Enzymes"/>
</dbReference>
<dbReference type="PANTHER" id="PTHR36306">
    <property type="entry name" value="ALPHA-AMYLASE-RELATED-RELATED"/>
    <property type="match status" value="1"/>
</dbReference>
<comment type="similarity">
    <text evidence="1">Belongs to the glycosyl hydrolase 57 family.</text>
</comment>
<dbReference type="RefSeq" id="WP_023174437.1">
    <property type="nucleotide sequence ID" value="NC_022600.1"/>
</dbReference>
<dbReference type="HOGENOM" id="CLU_561170_0_0_3"/>
<reference evidence="4 5" key="1">
    <citation type="journal article" date="2013" name="PLoS ONE">
        <title>Cultivation and Complete Genome Sequencing of Gloeobacter kilaueensis sp. nov., from a Lava Cave in Kilauea Caldera, Hawai'i.</title>
        <authorList>
            <person name="Saw J.H."/>
            <person name="Schatz M."/>
            <person name="Brown M.V."/>
            <person name="Kunkel D.D."/>
            <person name="Foster J.S."/>
            <person name="Shick H."/>
            <person name="Christensen S."/>
            <person name="Hou S."/>
            <person name="Wan X."/>
            <person name="Donachie S.P."/>
        </authorList>
    </citation>
    <scope>NUCLEOTIDE SEQUENCE [LARGE SCALE GENOMIC DNA]</scope>
    <source>
        <strain evidence="5">JS</strain>
    </source>
</reference>
<protein>
    <recommendedName>
        <fullName evidence="3">Glycoside hydrolase family 57 N-terminal domain-containing protein</fullName>
    </recommendedName>
</protein>
<dbReference type="GO" id="GO:0005975">
    <property type="term" value="P:carbohydrate metabolic process"/>
    <property type="evidence" value="ECO:0007669"/>
    <property type="project" value="InterPro"/>
</dbReference>
<dbReference type="AlphaFoldDB" id="U5QJN0"/>
<dbReference type="Pfam" id="PF03065">
    <property type="entry name" value="Glyco_hydro_57"/>
    <property type="match status" value="1"/>
</dbReference>
<evidence type="ECO:0000313" key="4">
    <source>
        <dbReference type="EMBL" id="AGY59202.1"/>
    </source>
</evidence>
<gene>
    <name evidence="4" type="ORF">GKIL_2956</name>
</gene>
<dbReference type="Proteomes" id="UP000017396">
    <property type="component" value="Chromosome"/>
</dbReference>
<keyword evidence="5" id="KW-1185">Reference proteome</keyword>